<feature type="compositionally biased region" description="Basic and acidic residues" evidence="1">
    <location>
        <begin position="163"/>
        <end position="172"/>
    </location>
</feature>
<dbReference type="EMBL" id="CP059246">
    <property type="protein sequence ID" value="QLL30821.1"/>
    <property type="molecule type" value="Genomic_DNA"/>
</dbReference>
<dbReference type="KEGG" id="tgb:HG536_0A06360"/>
<dbReference type="InterPro" id="IPR007175">
    <property type="entry name" value="Rpr2/Snm1/Rpp21"/>
</dbReference>
<dbReference type="AlphaFoldDB" id="A0A7G3ZBD5"/>
<keyword evidence="3" id="KW-1185">Reference proteome</keyword>
<dbReference type="PANTHER" id="PTHR14742:SF3">
    <property type="entry name" value="RIBONUCLEASE MRP PROTEIN SUBUNIT SNM1"/>
    <property type="match status" value="1"/>
</dbReference>
<feature type="compositionally biased region" description="Low complexity" evidence="1">
    <location>
        <begin position="173"/>
        <end position="185"/>
    </location>
</feature>
<feature type="compositionally biased region" description="Basic residues" evidence="1">
    <location>
        <begin position="145"/>
        <end position="154"/>
    </location>
</feature>
<dbReference type="GeneID" id="59323918"/>
<dbReference type="GO" id="GO:0005655">
    <property type="term" value="C:nucleolar ribonuclease P complex"/>
    <property type="evidence" value="ECO:0007669"/>
    <property type="project" value="TreeGrafter"/>
</dbReference>
<dbReference type="RefSeq" id="XP_037137496.1">
    <property type="nucleotide sequence ID" value="XM_037281601.1"/>
</dbReference>
<gene>
    <name evidence="2" type="ORF">HG536_0A06360</name>
</gene>
<dbReference type="OrthoDB" id="4066853at2759"/>
<name>A0A7G3ZBD5_9SACH</name>
<dbReference type="Proteomes" id="UP000515788">
    <property type="component" value="Chromosome 1"/>
</dbReference>
<evidence type="ECO:0000313" key="2">
    <source>
        <dbReference type="EMBL" id="QLL30821.1"/>
    </source>
</evidence>
<accession>A0A7G3ZBD5</accession>
<evidence type="ECO:0000313" key="3">
    <source>
        <dbReference type="Proteomes" id="UP000515788"/>
    </source>
</evidence>
<dbReference type="PANTHER" id="PTHR14742">
    <property type="entry name" value="RIBONUCLEASE P SUBUNIT P21"/>
    <property type="match status" value="1"/>
</dbReference>
<dbReference type="GO" id="GO:0008033">
    <property type="term" value="P:tRNA processing"/>
    <property type="evidence" value="ECO:0007669"/>
    <property type="project" value="TreeGrafter"/>
</dbReference>
<reference evidence="2 3" key="1">
    <citation type="submission" date="2020-06" db="EMBL/GenBank/DDBJ databases">
        <title>The yeast mating-type switching endonuclease HO is a domesticated member of an unorthodox homing genetic element family.</title>
        <authorList>
            <person name="Coughlan A.Y."/>
            <person name="Lombardi L."/>
            <person name="Braun-Galleani S."/>
            <person name="Martos A.R."/>
            <person name="Galeote V."/>
            <person name="Bigey F."/>
            <person name="Dequin S."/>
            <person name="Byrne K.P."/>
            <person name="Wolfe K.H."/>
        </authorList>
    </citation>
    <scope>NUCLEOTIDE SEQUENCE [LARGE SCALE GENOMIC DNA]</scope>
    <source>
        <strain evidence="2 3">CBS764</strain>
    </source>
</reference>
<feature type="region of interest" description="Disordered" evidence="1">
    <location>
        <begin position="117"/>
        <end position="185"/>
    </location>
</feature>
<organism evidence="2 3">
    <name type="scientific">Torulaspora globosa</name>
    <dbReference type="NCBI Taxonomy" id="48254"/>
    <lineage>
        <taxon>Eukaryota</taxon>
        <taxon>Fungi</taxon>
        <taxon>Dikarya</taxon>
        <taxon>Ascomycota</taxon>
        <taxon>Saccharomycotina</taxon>
        <taxon>Saccharomycetes</taxon>
        <taxon>Saccharomycetales</taxon>
        <taxon>Saccharomycetaceae</taxon>
        <taxon>Torulaspora</taxon>
    </lineage>
</organism>
<proteinExistence type="predicted"/>
<dbReference type="Gene3D" id="6.20.50.20">
    <property type="match status" value="1"/>
</dbReference>
<dbReference type="Pfam" id="PF04032">
    <property type="entry name" value="Rpr2"/>
    <property type="match status" value="1"/>
</dbReference>
<sequence>MNRVEAQKFRDKQISQKYNLIHLLPTLNVPELSGLYLKSFLTATKRYQLQLPSLIGESEAKFCGSCGCVRIPQRNSRLSVIEEVEANVPSRKLQYTCLHCKHAATFPLVELSKESVPDQEPTSEKFTATWPRREKVAGKVEKNSSKIRAKKRKMNSLSSLLSKKNEEREKRSSSSLSLESFMQRK</sequence>
<protein>
    <submittedName>
        <fullName evidence="2">Uncharacterized protein</fullName>
    </submittedName>
</protein>
<evidence type="ECO:0000256" key="1">
    <source>
        <dbReference type="SAM" id="MobiDB-lite"/>
    </source>
</evidence>
<feature type="compositionally biased region" description="Basic and acidic residues" evidence="1">
    <location>
        <begin position="131"/>
        <end position="144"/>
    </location>
</feature>